<comment type="caution">
    <text evidence="9">The sequence shown here is derived from an EMBL/GenBank/DDBJ whole genome shotgun (WGS) entry which is preliminary data.</text>
</comment>
<dbReference type="EMBL" id="BAAAZG010000012">
    <property type="protein sequence ID" value="GAA4067819.1"/>
    <property type="molecule type" value="Genomic_DNA"/>
</dbReference>
<evidence type="ECO:0000256" key="1">
    <source>
        <dbReference type="ARBA" id="ARBA00022490"/>
    </source>
</evidence>
<evidence type="ECO:0000256" key="7">
    <source>
        <dbReference type="ARBA" id="ARBA00023150"/>
    </source>
</evidence>
<keyword evidence="5" id="KW-0460">Magnesium</keyword>
<reference evidence="10" key="1">
    <citation type="journal article" date="2019" name="Int. J. Syst. Evol. Microbiol.">
        <title>The Global Catalogue of Microorganisms (GCM) 10K type strain sequencing project: providing services to taxonomists for standard genome sequencing and annotation.</title>
        <authorList>
            <consortium name="The Broad Institute Genomics Platform"/>
            <consortium name="The Broad Institute Genome Sequencing Center for Infectious Disease"/>
            <person name="Wu L."/>
            <person name="Ma J."/>
        </authorList>
    </citation>
    <scope>NUCLEOTIDE SEQUENCE [LARGE SCALE GENOMIC DNA]</scope>
    <source>
        <strain evidence="10">JCM 16702</strain>
    </source>
</reference>
<organism evidence="9 10">
    <name type="scientific">Actinomadura miaoliensis</name>
    <dbReference type="NCBI Taxonomy" id="430685"/>
    <lineage>
        <taxon>Bacteria</taxon>
        <taxon>Bacillati</taxon>
        <taxon>Actinomycetota</taxon>
        <taxon>Actinomycetes</taxon>
        <taxon>Streptosporangiales</taxon>
        <taxon>Thermomonosporaceae</taxon>
        <taxon>Actinomadura</taxon>
    </lineage>
</organism>
<keyword evidence="3" id="KW-0479">Metal-binding</keyword>
<evidence type="ECO:0000256" key="3">
    <source>
        <dbReference type="ARBA" id="ARBA00022723"/>
    </source>
</evidence>
<evidence type="ECO:0000256" key="2">
    <source>
        <dbReference type="ARBA" id="ARBA00022679"/>
    </source>
</evidence>
<keyword evidence="7" id="KW-0501">Molybdenum cofactor biosynthesis</keyword>
<gene>
    <name evidence="9" type="ORF">GCM10022214_23250</name>
</gene>
<feature type="domain" description="MobA-like NTP transferase" evidence="8">
    <location>
        <begin position="19"/>
        <end position="167"/>
    </location>
</feature>
<name>A0ABP7VKI7_9ACTN</name>
<keyword evidence="4" id="KW-0547">Nucleotide-binding</keyword>
<evidence type="ECO:0000256" key="6">
    <source>
        <dbReference type="ARBA" id="ARBA00023134"/>
    </source>
</evidence>
<evidence type="ECO:0000259" key="8">
    <source>
        <dbReference type="Pfam" id="PF12804"/>
    </source>
</evidence>
<evidence type="ECO:0000313" key="9">
    <source>
        <dbReference type="EMBL" id="GAA4067819.1"/>
    </source>
</evidence>
<dbReference type="CDD" id="cd02503">
    <property type="entry name" value="MobA"/>
    <property type="match status" value="1"/>
</dbReference>
<dbReference type="PANTHER" id="PTHR19136">
    <property type="entry name" value="MOLYBDENUM COFACTOR GUANYLYLTRANSFERASE"/>
    <property type="match status" value="1"/>
</dbReference>
<dbReference type="Proteomes" id="UP001500683">
    <property type="component" value="Unassembled WGS sequence"/>
</dbReference>
<dbReference type="SUPFAM" id="SSF53448">
    <property type="entry name" value="Nucleotide-diphospho-sugar transferases"/>
    <property type="match status" value="1"/>
</dbReference>
<accession>A0ABP7VKI7</accession>
<dbReference type="InterPro" id="IPR013482">
    <property type="entry name" value="Molybde_CF_guanTrfase"/>
</dbReference>
<dbReference type="InterPro" id="IPR025877">
    <property type="entry name" value="MobA-like_NTP_Trfase"/>
</dbReference>
<sequence>MTQAFDAAFGTAFDEVFDAVVLAGGRARRMDGADKPGLPVGGRTLVARVAEAVRDARHLIVVGPPRAELPHATVVREDPPGAGPVPALRAGLAEVRAPWLALLAADLPFLRPGHVAALLDAARRGRGGGAVLVDAEGREQWLAGCWRTAGLRAALAGYEGASLRGVLGPLTPVRVSLGPAGAAGERPPWYDCDTPGALAHARRLLTEGEE</sequence>
<keyword evidence="2" id="KW-0808">Transferase</keyword>
<dbReference type="Gene3D" id="3.90.550.10">
    <property type="entry name" value="Spore Coat Polysaccharide Biosynthesis Protein SpsA, Chain A"/>
    <property type="match status" value="1"/>
</dbReference>
<dbReference type="PANTHER" id="PTHR19136:SF81">
    <property type="entry name" value="MOLYBDENUM COFACTOR GUANYLYLTRANSFERASE"/>
    <property type="match status" value="1"/>
</dbReference>
<keyword evidence="6" id="KW-0342">GTP-binding</keyword>
<dbReference type="RefSeq" id="WP_344945135.1">
    <property type="nucleotide sequence ID" value="NZ_BAAAZG010000012.1"/>
</dbReference>
<evidence type="ECO:0000313" key="10">
    <source>
        <dbReference type="Proteomes" id="UP001500683"/>
    </source>
</evidence>
<keyword evidence="1" id="KW-0963">Cytoplasm</keyword>
<dbReference type="InterPro" id="IPR029044">
    <property type="entry name" value="Nucleotide-diphossugar_trans"/>
</dbReference>
<dbReference type="Pfam" id="PF12804">
    <property type="entry name" value="NTP_transf_3"/>
    <property type="match status" value="1"/>
</dbReference>
<proteinExistence type="predicted"/>
<evidence type="ECO:0000256" key="5">
    <source>
        <dbReference type="ARBA" id="ARBA00022842"/>
    </source>
</evidence>
<keyword evidence="10" id="KW-1185">Reference proteome</keyword>
<evidence type="ECO:0000256" key="4">
    <source>
        <dbReference type="ARBA" id="ARBA00022741"/>
    </source>
</evidence>
<protein>
    <recommendedName>
        <fullName evidence="8">MobA-like NTP transferase domain-containing protein</fullName>
    </recommendedName>
</protein>